<proteinExistence type="predicted"/>
<dbReference type="PANTHER" id="PTHR38418">
    <property type="entry name" value="SUGAR ISOMERASE, KPSF/GUTQ (AFU_ORTHOLOGUE AFUA_6G08860)"/>
    <property type="match status" value="1"/>
</dbReference>
<sequence length="259" mass="27454">MAGKLIQSASLDTTDSTVQSPRNSIKRRPSGPLTPPISPEDAESAQILDRAVHILATEASALSFVTRLYQTNPVAKTGLLRAVECILKAHDAGGKLIICGVGKSGIVGMKIVATMKSLGVATSFMHAAEAVHGDLGDIKKNDVVLFITYSGRTQELMTVSSHINESIATVVMTSHMDSSSFPLCRDRPDTIVLPAPIHEPEEKSFGVCAPTTSTTVAMAVGDMLSLTVAERLHLEDVGAEFQKNHPGGTIGAVKKRRLS</sequence>
<evidence type="ECO:0000313" key="3">
    <source>
        <dbReference type="EMBL" id="KAF2092541.1"/>
    </source>
</evidence>
<name>A0A9P4I080_9PEZI</name>
<dbReference type="GO" id="GO:0097367">
    <property type="term" value="F:carbohydrate derivative binding"/>
    <property type="evidence" value="ECO:0007669"/>
    <property type="project" value="InterPro"/>
</dbReference>
<dbReference type="InterPro" id="IPR001347">
    <property type="entry name" value="SIS_dom"/>
</dbReference>
<protein>
    <submittedName>
        <fullName evidence="3">SIS domain-containing protein</fullName>
    </submittedName>
</protein>
<keyword evidence="4" id="KW-1185">Reference proteome</keyword>
<dbReference type="InterPro" id="IPR046348">
    <property type="entry name" value="SIS_dom_sf"/>
</dbReference>
<feature type="compositionally biased region" description="Polar residues" evidence="1">
    <location>
        <begin position="7"/>
        <end position="23"/>
    </location>
</feature>
<dbReference type="AlphaFoldDB" id="A0A9P4I080"/>
<gene>
    <name evidence="3" type="ORF">NA57DRAFT_62408</name>
</gene>
<dbReference type="PANTHER" id="PTHR38418:SF2">
    <property type="entry name" value="SUGAR ISOMERASE, KPSF_GUTQ (AFU_ORTHOLOGUE AFUA_6G08860)"/>
    <property type="match status" value="1"/>
</dbReference>
<dbReference type="SUPFAM" id="SSF53697">
    <property type="entry name" value="SIS domain"/>
    <property type="match status" value="1"/>
</dbReference>
<dbReference type="PROSITE" id="PS51464">
    <property type="entry name" value="SIS"/>
    <property type="match status" value="1"/>
</dbReference>
<accession>A0A9P4I080</accession>
<evidence type="ECO:0000256" key="1">
    <source>
        <dbReference type="SAM" id="MobiDB-lite"/>
    </source>
</evidence>
<dbReference type="EMBL" id="ML978145">
    <property type="protein sequence ID" value="KAF2092541.1"/>
    <property type="molecule type" value="Genomic_DNA"/>
</dbReference>
<evidence type="ECO:0000313" key="4">
    <source>
        <dbReference type="Proteomes" id="UP000799772"/>
    </source>
</evidence>
<dbReference type="OrthoDB" id="1872003at2759"/>
<reference evidence="3" key="1">
    <citation type="journal article" date="2020" name="Stud. Mycol.">
        <title>101 Dothideomycetes genomes: a test case for predicting lifestyles and emergence of pathogens.</title>
        <authorList>
            <person name="Haridas S."/>
            <person name="Albert R."/>
            <person name="Binder M."/>
            <person name="Bloem J."/>
            <person name="Labutti K."/>
            <person name="Salamov A."/>
            <person name="Andreopoulos B."/>
            <person name="Baker S."/>
            <person name="Barry K."/>
            <person name="Bills G."/>
            <person name="Bluhm B."/>
            <person name="Cannon C."/>
            <person name="Castanera R."/>
            <person name="Culley D."/>
            <person name="Daum C."/>
            <person name="Ezra D."/>
            <person name="Gonzalez J."/>
            <person name="Henrissat B."/>
            <person name="Kuo A."/>
            <person name="Liang C."/>
            <person name="Lipzen A."/>
            <person name="Lutzoni F."/>
            <person name="Magnuson J."/>
            <person name="Mondo S."/>
            <person name="Nolan M."/>
            <person name="Ohm R."/>
            <person name="Pangilinan J."/>
            <person name="Park H.-J."/>
            <person name="Ramirez L."/>
            <person name="Alfaro M."/>
            <person name="Sun H."/>
            <person name="Tritt A."/>
            <person name="Yoshinaga Y."/>
            <person name="Zwiers L.-H."/>
            <person name="Turgeon B."/>
            <person name="Goodwin S."/>
            <person name="Spatafora J."/>
            <person name="Crous P."/>
            <person name="Grigoriev I."/>
        </authorList>
    </citation>
    <scope>NUCLEOTIDE SEQUENCE</scope>
    <source>
        <strain evidence="3">CBS 133067</strain>
    </source>
</reference>
<dbReference type="Proteomes" id="UP000799772">
    <property type="component" value="Unassembled WGS sequence"/>
</dbReference>
<comment type="caution">
    <text evidence="3">The sequence shown here is derived from an EMBL/GenBank/DDBJ whole genome shotgun (WGS) entry which is preliminary data.</text>
</comment>
<organism evidence="3 4">
    <name type="scientific">Rhizodiscina lignyota</name>
    <dbReference type="NCBI Taxonomy" id="1504668"/>
    <lineage>
        <taxon>Eukaryota</taxon>
        <taxon>Fungi</taxon>
        <taxon>Dikarya</taxon>
        <taxon>Ascomycota</taxon>
        <taxon>Pezizomycotina</taxon>
        <taxon>Dothideomycetes</taxon>
        <taxon>Pleosporomycetidae</taxon>
        <taxon>Aulographales</taxon>
        <taxon>Rhizodiscinaceae</taxon>
        <taxon>Rhizodiscina</taxon>
    </lineage>
</organism>
<dbReference type="Pfam" id="PF01380">
    <property type="entry name" value="SIS"/>
    <property type="match status" value="1"/>
</dbReference>
<feature type="domain" description="SIS" evidence="2">
    <location>
        <begin position="82"/>
        <end position="234"/>
    </location>
</feature>
<evidence type="ECO:0000259" key="2">
    <source>
        <dbReference type="PROSITE" id="PS51464"/>
    </source>
</evidence>
<feature type="region of interest" description="Disordered" evidence="1">
    <location>
        <begin position="1"/>
        <end position="42"/>
    </location>
</feature>
<dbReference type="GO" id="GO:1901135">
    <property type="term" value="P:carbohydrate derivative metabolic process"/>
    <property type="evidence" value="ECO:0007669"/>
    <property type="project" value="InterPro"/>
</dbReference>
<dbReference type="Gene3D" id="3.40.50.10490">
    <property type="entry name" value="Glucose-6-phosphate isomerase like protein, domain 1"/>
    <property type="match status" value="1"/>
</dbReference>